<comment type="caution">
    <text evidence="1">The sequence shown here is derived from an EMBL/GenBank/DDBJ whole genome shotgun (WGS) entry which is preliminary data.</text>
</comment>
<protein>
    <submittedName>
        <fullName evidence="1">Uncharacterized protein</fullName>
    </submittedName>
</protein>
<dbReference type="OrthoDB" id="7778116at2"/>
<dbReference type="AlphaFoldDB" id="A0A074T9D1"/>
<dbReference type="eggNOG" id="ENOG503033M">
    <property type="taxonomic scope" value="Bacteria"/>
</dbReference>
<dbReference type="STRING" id="1185766.SAMN05216224_10839"/>
<dbReference type="RefSeq" id="WP_038068617.1">
    <property type="nucleotide sequence ID" value="NZ_FOVB01000008.1"/>
</dbReference>
<name>A0A074T9D1_9RHOB</name>
<gene>
    <name evidence="1" type="ORF">DL1_11875</name>
</gene>
<accession>A0A074T9D1</accession>
<reference evidence="1 2" key="1">
    <citation type="submission" date="2014-03" db="EMBL/GenBank/DDBJ databases">
        <title>The draft genome sequence of Thioclava dalianensis DLFJ1-1.</title>
        <authorList>
            <person name="Lai Q."/>
            <person name="Shao Z."/>
        </authorList>
    </citation>
    <scope>NUCLEOTIDE SEQUENCE [LARGE SCALE GENOMIC DNA]</scope>
    <source>
        <strain evidence="1 2">DLFJ1-1</strain>
    </source>
</reference>
<sequence length="192" mass="21289">MDSVEQEAGEKRVMEHLVKPLERRGLVKPASLTKAQYDEMIRDLCARLAYMSAESLDALEEHAAAQPGGKARDRMPIANDMLDWAGKIQAPVDDGSPLMRKVFAHEIGRRALDGGFAPELLAAIKKHRLWPGTYIVSQAQMSAADSVRRLEDIERRLAAGRDVSDAEAAWRARRREVIARCDGWSRGQGGAE</sequence>
<evidence type="ECO:0000313" key="2">
    <source>
        <dbReference type="Proteomes" id="UP000027725"/>
    </source>
</evidence>
<evidence type="ECO:0000313" key="1">
    <source>
        <dbReference type="EMBL" id="KEP68406.1"/>
    </source>
</evidence>
<organism evidence="1 2">
    <name type="scientific">Thioclava dalianensis</name>
    <dbReference type="NCBI Taxonomy" id="1185766"/>
    <lineage>
        <taxon>Bacteria</taxon>
        <taxon>Pseudomonadati</taxon>
        <taxon>Pseudomonadota</taxon>
        <taxon>Alphaproteobacteria</taxon>
        <taxon>Rhodobacterales</taxon>
        <taxon>Paracoccaceae</taxon>
        <taxon>Thioclava</taxon>
    </lineage>
</organism>
<dbReference type="Proteomes" id="UP000027725">
    <property type="component" value="Unassembled WGS sequence"/>
</dbReference>
<proteinExistence type="predicted"/>
<keyword evidence="2" id="KW-1185">Reference proteome</keyword>
<dbReference type="EMBL" id="JHEH01000033">
    <property type="protein sequence ID" value="KEP68406.1"/>
    <property type="molecule type" value="Genomic_DNA"/>
</dbReference>